<evidence type="ECO:0000313" key="2">
    <source>
        <dbReference type="WBParaSite" id="RSKR_0000005900.1"/>
    </source>
</evidence>
<accession>A0AC35TFT0</accession>
<reference evidence="2" key="1">
    <citation type="submission" date="2016-11" db="UniProtKB">
        <authorList>
            <consortium name="WormBaseParasite"/>
        </authorList>
    </citation>
    <scope>IDENTIFICATION</scope>
    <source>
        <strain evidence="2">KR3021</strain>
    </source>
</reference>
<protein>
    <submittedName>
        <fullName evidence="2">Uncharacterized protein</fullName>
    </submittedName>
</protein>
<organism evidence="1 2">
    <name type="scientific">Rhabditophanes sp. KR3021</name>
    <dbReference type="NCBI Taxonomy" id="114890"/>
    <lineage>
        <taxon>Eukaryota</taxon>
        <taxon>Metazoa</taxon>
        <taxon>Ecdysozoa</taxon>
        <taxon>Nematoda</taxon>
        <taxon>Chromadorea</taxon>
        <taxon>Rhabditida</taxon>
        <taxon>Tylenchina</taxon>
        <taxon>Panagrolaimomorpha</taxon>
        <taxon>Strongyloidoidea</taxon>
        <taxon>Alloionematidae</taxon>
        <taxon>Rhabditophanes</taxon>
    </lineage>
</organism>
<dbReference type="Proteomes" id="UP000095286">
    <property type="component" value="Unplaced"/>
</dbReference>
<name>A0AC35TFT0_9BILA</name>
<proteinExistence type="predicted"/>
<sequence>MQNPPGRHVEQIEIIETHVTESRRPISSQDRSLNSTGVQNFGYDVNEVHTTEGGARVVTQHGNKDKMNLPPSYQPSSTMTSKREAFSEVLQSSTYHPESSYTKSALANQNSRVGFSTLSPFASTIHDTTYHQSKTNSLAALGMSNINNSSPPLQSILKHERNSWQQSQVSDDNRFVLH</sequence>
<dbReference type="WBParaSite" id="RSKR_0000005900.1">
    <property type="protein sequence ID" value="RSKR_0000005900.1"/>
    <property type="gene ID" value="RSKR_0000005900"/>
</dbReference>
<evidence type="ECO:0000313" key="1">
    <source>
        <dbReference type="Proteomes" id="UP000095286"/>
    </source>
</evidence>